<dbReference type="SUPFAM" id="SSF81383">
    <property type="entry name" value="F-box domain"/>
    <property type="match status" value="1"/>
</dbReference>
<name>A0A8H6Y3H5_9AGAR</name>
<dbReference type="OrthoDB" id="2322499at2759"/>
<dbReference type="AlphaFoldDB" id="A0A8H6Y3H5"/>
<evidence type="ECO:0000313" key="3">
    <source>
        <dbReference type="Proteomes" id="UP000623467"/>
    </source>
</evidence>
<dbReference type="Proteomes" id="UP000623467">
    <property type="component" value="Unassembled WGS sequence"/>
</dbReference>
<evidence type="ECO:0000313" key="2">
    <source>
        <dbReference type="EMBL" id="KAF7351734.1"/>
    </source>
</evidence>
<keyword evidence="3" id="KW-1185">Reference proteome</keyword>
<dbReference type="InterPro" id="IPR001810">
    <property type="entry name" value="F-box_dom"/>
</dbReference>
<dbReference type="EMBL" id="JACAZH010000013">
    <property type="protein sequence ID" value="KAF7351734.1"/>
    <property type="molecule type" value="Genomic_DNA"/>
</dbReference>
<protein>
    <submittedName>
        <fullName evidence="2">F-box domain-containing protein</fullName>
    </submittedName>
</protein>
<sequence length="646" mass="73434">MASSTIPSTSALNENDPDLDLAALPFTFADPQEEISRPLVRDFSAINHVAGEAWKYLRLARARLRSSAVEDLSMLPGMHIDIVLEILGYLHPLELVQVSRINKSFRDLLEAPMTNMIWRKAFLIDDDPDSESDSPDDQLPQCPSYISGRHWTKLLFGPQTCWECGKADTEPDYIIWRRVCRTCAEGNLVDTIPGYDVAHELNSTVHRTMLYANDDQERGKLWLSDGLAVAAQYEASTEKDHFIEEQHALVAKNSKLANECESWAWNTRVKYRRIYADRLRRVTSSVLKRLISEGFDERDVKASSYDFSDCEVLYRKRRLTSKLWNRARPEAVECVIVAQTRRLKYERDIRVGLRKEAITATALIKLRTPVPNLQHAYYPPPHTIHTTPQFCAAFADAPAFIEAWANETQAHLVSLLPGAQTAEKPDFRLLDRATSVFTVHKTNTRSTDLAIGWREARAHLHWFQGRPQFALPGSLVAFNPRGSAVAAELATLLGMDPETATAADMDKANERFSAARQREEPDDYSNIPAWSCILCNDTAPSLQTQKNIKHHILDKHAIDKPVEGVHFVLFKISEPPHRRRVMLYIAGAHPERYRCNRCAQHHPHVVKLFSMRAIRSHVQNKHLVELSNNEADDWTEVELLAPMTDG</sequence>
<gene>
    <name evidence="2" type="ORF">MSAN_01606600</name>
</gene>
<organism evidence="2 3">
    <name type="scientific">Mycena sanguinolenta</name>
    <dbReference type="NCBI Taxonomy" id="230812"/>
    <lineage>
        <taxon>Eukaryota</taxon>
        <taxon>Fungi</taxon>
        <taxon>Dikarya</taxon>
        <taxon>Basidiomycota</taxon>
        <taxon>Agaricomycotina</taxon>
        <taxon>Agaricomycetes</taxon>
        <taxon>Agaricomycetidae</taxon>
        <taxon>Agaricales</taxon>
        <taxon>Marasmiineae</taxon>
        <taxon>Mycenaceae</taxon>
        <taxon>Mycena</taxon>
    </lineage>
</organism>
<feature type="domain" description="F-box" evidence="1">
    <location>
        <begin position="72"/>
        <end position="121"/>
    </location>
</feature>
<accession>A0A8H6Y3H5</accession>
<reference evidence="2" key="1">
    <citation type="submission" date="2020-05" db="EMBL/GenBank/DDBJ databases">
        <title>Mycena genomes resolve the evolution of fungal bioluminescence.</title>
        <authorList>
            <person name="Tsai I.J."/>
        </authorList>
    </citation>
    <scope>NUCLEOTIDE SEQUENCE</scope>
    <source>
        <strain evidence="2">160909Yilan</strain>
    </source>
</reference>
<evidence type="ECO:0000259" key="1">
    <source>
        <dbReference type="PROSITE" id="PS50181"/>
    </source>
</evidence>
<comment type="caution">
    <text evidence="2">The sequence shown here is derived from an EMBL/GenBank/DDBJ whole genome shotgun (WGS) entry which is preliminary data.</text>
</comment>
<proteinExistence type="predicted"/>
<dbReference type="PROSITE" id="PS50181">
    <property type="entry name" value="FBOX"/>
    <property type="match status" value="1"/>
</dbReference>
<dbReference type="InterPro" id="IPR036047">
    <property type="entry name" value="F-box-like_dom_sf"/>
</dbReference>